<protein>
    <submittedName>
        <fullName evidence="2">Uncharacterized protein</fullName>
    </submittedName>
</protein>
<feature type="region of interest" description="Disordered" evidence="1">
    <location>
        <begin position="127"/>
        <end position="156"/>
    </location>
</feature>
<dbReference type="VEuPathDB" id="FungiDB:ASPCADRAFT_9368"/>
<name>A0A1R3RBW0_ASPC5</name>
<feature type="region of interest" description="Disordered" evidence="1">
    <location>
        <begin position="171"/>
        <end position="203"/>
    </location>
</feature>
<dbReference type="AlphaFoldDB" id="A0A1R3RBW0"/>
<gene>
    <name evidence="2" type="ORF">ASPCADRAFT_9368</name>
</gene>
<reference evidence="3" key="1">
    <citation type="journal article" date="2017" name="Genome Biol.">
        <title>Comparative genomics reveals high biological diversity and specific adaptations in the industrially and medically important fungal genus Aspergillus.</title>
        <authorList>
            <person name="de Vries R.P."/>
            <person name="Riley R."/>
            <person name="Wiebenga A."/>
            <person name="Aguilar-Osorio G."/>
            <person name="Amillis S."/>
            <person name="Uchima C.A."/>
            <person name="Anderluh G."/>
            <person name="Asadollahi M."/>
            <person name="Askin M."/>
            <person name="Barry K."/>
            <person name="Battaglia E."/>
            <person name="Bayram O."/>
            <person name="Benocci T."/>
            <person name="Braus-Stromeyer S.A."/>
            <person name="Caldana C."/>
            <person name="Canovas D."/>
            <person name="Cerqueira G.C."/>
            <person name="Chen F."/>
            <person name="Chen W."/>
            <person name="Choi C."/>
            <person name="Clum A."/>
            <person name="Dos Santos R.A."/>
            <person name="Damasio A.R."/>
            <person name="Diallinas G."/>
            <person name="Emri T."/>
            <person name="Fekete E."/>
            <person name="Flipphi M."/>
            <person name="Freyberg S."/>
            <person name="Gallo A."/>
            <person name="Gournas C."/>
            <person name="Habgood R."/>
            <person name="Hainaut M."/>
            <person name="Harispe M.L."/>
            <person name="Henrissat B."/>
            <person name="Hilden K.S."/>
            <person name="Hope R."/>
            <person name="Hossain A."/>
            <person name="Karabika E."/>
            <person name="Karaffa L."/>
            <person name="Karanyi Z."/>
            <person name="Krasevec N."/>
            <person name="Kuo A."/>
            <person name="Kusch H."/>
            <person name="LaButti K."/>
            <person name="Lagendijk E.L."/>
            <person name="Lapidus A."/>
            <person name="Levasseur A."/>
            <person name="Lindquist E."/>
            <person name="Lipzen A."/>
            <person name="Logrieco A.F."/>
            <person name="MacCabe A."/>
            <person name="Maekelae M.R."/>
            <person name="Malavazi I."/>
            <person name="Melin P."/>
            <person name="Meyer V."/>
            <person name="Mielnichuk N."/>
            <person name="Miskei M."/>
            <person name="Molnar A.P."/>
            <person name="Mule G."/>
            <person name="Ngan C.Y."/>
            <person name="Orejas M."/>
            <person name="Orosz E."/>
            <person name="Ouedraogo J.P."/>
            <person name="Overkamp K.M."/>
            <person name="Park H.-S."/>
            <person name="Perrone G."/>
            <person name="Piumi F."/>
            <person name="Punt P.J."/>
            <person name="Ram A.F."/>
            <person name="Ramon A."/>
            <person name="Rauscher S."/>
            <person name="Record E."/>
            <person name="Riano-Pachon D.M."/>
            <person name="Robert V."/>
            <person name="Roehrig J."/>
            <person name="Ruller R."/>
            <person name="Salamov A."/>
            <person name="Salih N.S."/>
            <person name="Samson R.A."/>
            <person name="Sandor E."/>
            <person name="Sanguinetti M."/>
            <person name="Schuetze T."/>
            <person name="Sepcic K."/>
            <person name="Shelest E."/>
            <person name="Sherlock G."/>
            <person name="Sophianopoulou V."/>
            <person name="Squina F.M."/>
            <person name="Sun H."/>
            <person name="Susca A."/>
            <person name="Todd R.B."/>
            <person name="Tsang A."/>
            <person name="Unkles S.E."/>
            <person name="van de Wiele N."/>
            <person name="van Rossen-Uffink D."/>
            <person name="Oliveira J.V."/>
            <person name="Vesth T.C."/>
            <person name="Visser J."/>
            <person name="Yu J.-H."/>
            <person name="Zhou M."/>
            <person name="Andersen M.R."/>
            <person name="Archer D.B."/>
            <person name="Baker S.E."/>
            <person name="Benoit I."/>
            <person name="Brakhage A.A."/>
            <person name="Braus G.H."/>
            <person name="Fischer R."/>
            <person name="Frisvad J.C."/>
            <person name="Goldman G.H."/>
            <person name="Houbraken J."/>
            <person name="Oakley B."/>
            <person name="Pocsi I."/>
            <person name="Scazzocchio C."/>
            <person name="Seiboth B."/>
            <person name="vanKuyk P.A."/>
            <person name="Wortman J."/>
            <person name="Dyer P.S."/>
            <person name="Grigoriev I.V."/>
        </authorList>
    </citation>
    <scope>NUCLEOTIDE SEQUENCE [LARGE SCALE GENOMIC DNA]</scope>
    <source>
        <strain evidence="3">ITEM 5010</strain>
    </source>
</reference>
<evidence type="ECO:0000313" key="3">
    <source>
        <dbReference type="Proteomes" id="UP000188318"/>
    </source>
</evidence>
<sequence>MSFLQLVDDTFERAPYDPAAKITAESKASNEGKGTQEAPSMEEPIANLTAKIDATAMIPAQEDLDGSICSLPSKTEAPETPVQNQDPSEDDMSRVETTSVDYMTPYEGEVDPTSCGEVLDNKTTVTAVQSPTPDTDGTAREINEDKDEPDMAPLLGHQHLTPYNLLFAPTSPCTRIQDSTEDDQIPHASTEDQKPTKDDTHPIESVNNIIDRINTIVTDAIDTTAKTPMGPASPFTEALRASTAMAGNTSHEVSLFAPTDKTKVALTPYSKDTSVEVPISQIIESTGPRHQRLRLTYPNVIRSRVRVKGPIPVIKAEATPKHPRQIMDINPESSLMAAAGDTQPTTSIRIGYDEDSHASVEFEGYGSQVEIIWRE</sequence>
<organism evidence="2 3">
    <name type="scientific">Aspergillus carbonarius (strain ITEM 5010)</name>
    <dbReference type="NCBI Taxonomy" id="602072"/>
    <lineage>
        <taxon>Eukaryota</taxon>
        <taxon>Fungi</taxon>
        <taxon>Dikarya</taxon>
        <taxon>Ascomycota</taxon>
        <taxon>Pezizomycotina</taxon>
        <taxon>Eurotiomycetes</taxon>
        <taxon>Eurotiomycetidae</taxon>
        <taxon>Eurotiales</taxon>
        <taxon>Aspergillaceae</taxon>
        <taxon>Aspergillus</taxon>
        <taxon>Aspergillus subgen. Circumdati</taxon>
    </lineage>
</organism>
<proteinExistence type="predicted"/>
<dbReference type="EMBL" id="KV907509">
    <property type="protein sequence ID" value="OOF91966.1"/>
    <property type="molecule type" value="Genomic_DNA"/>
</dbReference>
<accession>A0A1R3RBW0</accession>
<dbReference type="OrthoDB" id="4509212at2759"/>
<feature type="region of interest" description="Disordered" evidence="1">
    <location>
        <begin position="15"/>
        <end position="46"/>
    </location>
</feature>
<feature type="region of interest" description="Disordered" evidence="1">
    <location>
        <begin position="65"/>
        <end position="94"/>
    </location>
</feature>
<dbReference type="Proteomes" id="UP000188318">
    <property type="component" value="Unassembled WGS sequence"/>
</dbReference>
<feature type="compositionally biased region" description="Basic and acidic residues" evidence="1">
    <location>
        <begin position="189"/>
        <end position="202"/>
    </location>
</feature>
<evidence type="ECO:0000256" key="1">
    <source>
        <dbReference type="SAM" id="MobiDB-lite"/>
    </source>
</evidence>
<keyword evidence="3" id="KW-1185">Reference proteome</keyword>
<evidence type="ECO:0000313" key="2">
    <source>
        <dbReference type="EMBL" id="OOF91966.1"/>
    </source>
</evidence>